<dbReference type="EMBL" id="UAUU01000005">
    <property type="protein sequence ID" value="SPZ84861.1"/>
    <property type="molecule type" value="Genomic_DNA"/>
</dbReference>
<organism evidence="14 16">
    <name type="scientific">Sphingobacterium multivorum</name>
    <dbReference type="NCBI Taxonomy" id="28454"/>
    <lineage>
        <taxon>Bacteria</taxon>
        <taxon>Pseudomonadati</taxon>
        <taxon>Bacteroidota</taxon>
        <taxon>Sphingobacteriia</taxon>
        <taxon>Sphingobacteriales</taxon>
        <taxon>Sphingobacteriaceae</taxon>
        <taxon>Sphingobacterium</taxon>
    </lineage>
</organism>
<dbReference type="CDD" id="cd00483">
    <property type="entry name" value="HPPK"/>
    <property type="match status" value="1"/>
</dbReference>
<dbReference type="Proteomes" id="UP000432350">
    <property type="component" value="Unassembled WGS sequence"/>
</dbReference>
<evidence type="ECO:0000256" key="8">
    <source>
        <dbReference type="ARBA" id="ARBA00022840"/>
    </source>
</evidence>
<sequence>MNQIYILLGTNLGDRFQQLDLARKQLETHVGAIIEASSIYETAAWGVEDQPPFLNQVVLVASRLQPLACLNLTQHIEQELGRIRIKKWGERVIDIDILYFNQEIIDLPSLQIPHPFIADRRFTLEPLVEIAPAYIHPVYKKNNVYLLNKCKDDLPVKKISDDEPYRY</sequence>
<dbReference type="Gene3D" id="3.30.70.560">
    <property type="entry name" value="7,8-Dihydro-6-hydroxymethylpterin-pyrophosphokinase HPPK"/>
    <property type="match status" value="1"/>
</dbReference>
<keyword evidence="8" id="KW-0067">ATP-binding</keyword>
<keyword evidence="5" id="KW-0808">Transferase</keyword>
<dbReference type="PANTHER" id="PTHR43071:SF1">
    <property type="entry name" value="2-AMINO-4-HYDROXY-6-HYDROXYMETHYLDIHYDROPTERIDINE PYROPHOSPHOKINASE"/>
    <property type="match status" value="1"/>
</dbReference>
<dbReference type="GO" id="GO:0003848">
    <property type="term" value="F:2-amino-4-hydroxy-6-hydroxymethyldihydropteridine diphosphokinase activity"/>
    <property type="evidence" value="ECO:0007669"/>
    <property type="project" value="UniProtKB-EC"/>
</dbReference>
<evidence type="ECO:0000313" key="14">
    <source>
        <dbReference type="EMBL" id="SPZ84861.1"/>
    </source>
</evidence>
<dbReference type="Pfam" id="PF01288">
    <property type="entry name" value="HPPK"/>
    <property type="match status" value="1"/>
</dbReference>
<comment type="function">
    <text evidence="10">Catalyzes the transfer of pyrophosphate from adenosine triphosphate (ATP) to 6-hydroxymethyl-7,8-dihydropterin, an enzymatic step in folate biosynthesis pathway.</text>
</comment>
<dbReference type="NCBIfam" id="TIGR01498">
    <property type="entry name" value="folK"/>
    <property type="match status" value="1"/>
</dbReference>
<protein>
    <recommendedName>
        <fullName evidence="4">2-amino-4-hydroxy-6-hydroxymethyldihydropteridine pyrophosphokinase</fullName>
        <ecNumber evidence="3">2.7.6.3</ecNumber>
    </recommendedName>
    <alternativeName>
        <fullName evidence="11">6-hydroxymethyl-7,8-dihydropterin pyrophosphokinase</fullName>
    </alternativeName>
    <alternativeName>
        <fullName evidence="12">7,8-dihydro-6-hydroxymethylpterin-pyrophosphokinase</fullName>
    </alternativeName>
</protein>
<dbReference type="AlphaFoldDB" id="A0A2X2IXI9"/>
<accession>A0A2X2IXI9</accession>
<evidence type="ECO:0000313" key="16">
    <source>
        <dbReference type="Proteomes" id="UP000251241"/>
    </source>
</evidence>
<evidence type="ECO:0000256" key="11">
    <source>
        <dbReference type="ARBA" id="ARBA00029766"/>
    </source>
</evidence>
<feature type="domain" description="7,8-dihydro-6-hydroxymethylpterin-pyrophosphokinase" evidence="13">
    <location>
        <begin position="87"/>
        <end position="98"/>
    </location>
</feature>
<name>A0A2X2IXI9_SPHMU</name>
<reference evidence="15 17" key="2">
    <citation type="submission" date="2019-10" db="EMBL/GenBank/DDBJ databases">
        <authorList>
            <person name="Karimi E."/>
        </authorList>
    </citation>
    <scope>NUCLEOTIDE SEQUENCE [LARGE SCALE GENOMIC DNA]</scope>
    <source>
        <strain evidence="15">Sphingobacterium sp. 8BC</strain>
    </source>
</reference>
<dbReference type="GO" id="GO:0005524">
    <property type="term" value="F:ATP binding"/>
    <property type="evidence" value="ECO:0007669"/>
    <property type="project" value="UniProtKB-KW"/>
</dbReference>
<comment type="similarity">
    <text evidence="2">Belongs to the HPPK family.</text>
</comment>
<keyword evidence="9" id="KW-0289">Folate biosynthesis</keyword>
<evidence type="ECO:0000256" key="3">
    <source>
        <dbReference type="ARBA" id="ARBA00013253"/>
    </source>
</evidence>
<dbReference type="EMBL" id="CABWMV010000024">
    <property type="protein sequence ID" value="VXC98511.1"/>
    <property type="molecule type" value="Genomic_DNA"/>
</dbReference>
<dbReference type="GeneID" id="97181580"/>
<comment type="pathway">
    <text evidence="1">Cofactor biosynthesis; tetrahydrofolate biosynthesis; 2-amino-4-hydroxy-6-hydroxymethyl-7,8-dihydropteridine diphosphate from 7,8-dihydroneopterin triphosphate: step 4/4.</text>
</comment>
<dbReference type="Proteomes" id="UP000251241">
    <property type="component" value="Unassembled WGS sequence"/>
</dbReference>
<dbReference type="InterPro" id="IPR035907">
    <property type="entry name" value="Hppk_sf"/>
</dbReference>
<evidence type="ECO:0000256" key="9">
    <source>
        <dbReference type="ARBA" id="ARBA00022909"/>
    </source>
</evidence>
<dbReference type="RefSeq" id="WP_070570448.1">
    <property type="nucleotide sequence ID" value="NZ_CP068086.1"/>
</dbReference>
<evidence type="ECO:0000256" key="2">
    <source>
        <dbReference type="ARBA" id="ARBA00005810"/>
    </source>
</evidence>
<gene>
    <name evidence="14" type="primary">sulD</name>
    <name evidence="15" type="synonym">folK</name>
    <name evidence="14" type="ORF">NCTC11343_01410</name>
    <name evidence="15" type="ORF">SPHINGO8BC_51369</name>
</gene>
<evidence type="ECO:0000256" key="1">
    <source>
        <dbReference type="ARBA" id="ARBA00005051"/>
    </source>
</evidence>
<evidence type="ECO:0000256" key="10">
    <source>
        <dbReference type="ARBA" id="ARBA00029409"/>
    </source>
</evidence>
<accession>A0A654CZW4</accession>
<dbReference type="SUPFAM" id="SSF55083">
    <property type="entry name" value="6-hydroxymethyl-7,8-dihydropterin pyrophosphokinase, HPPK"/>
    <property type="match status" value="1"/>
</dbReference>
<reference evidence="14 16" key="1">
    <citation type="submission" date="2018-06" db="EMBL/GenBank/DDBJ databases">
        <authorList>
            <consortium name="Pathogen Informatics"/>
            <person name="Doyle S."/>
        </authorList>
    </citation>
    <scope>NUCLEOTIDE SEQUENCE [LARGE SCALE GENOMIC DNA]</scope>
    <source>
        <strain evidence="14 16">NCTC11343</strain>
    </source>
</reference>
<evidence type="ECO:0000313" key="15">
    <source>
        <dbReference type="EMBL" id="VXC98511.1"/>
    </source>
</evidence>
<dbReference type="UniPathway" id="UPA00077">
    <property type="reaction ID" value="UER00155"/>
</dbReference>
<keyword evidence="7 15" id="KW-0418">Kinase</keyword>
<evidence type="ECO:0000256" key="6">
    <source>
        <dbReference type="ARBA" id="ARBA00022741"/>
    </source>
</evidence>
<evidence type="ECO:0000259" key="13">
    <source>
        <dbReference type="PROSITE" id="PS00794"/>
    </source>
</evidence>
<dbReference type="GO" id="GO:0016301">
    <property type="term" value="F:kinase activity"/>
    <property type="evidence" value="ECO:0007669"/>
    <property type="project" value="UniProtKB-KW"/>
</dbReference>
<dbReference type="GO" id="GO:0046656">
    <property type="term" value="P:folic acid biosynthetic process"/>
    <property type="evidence" value="ECO:0007669"/>
    <property type="project" value="UniProtKB-KW"/>
</dbReference>
<dbReference type="PROSITE" id="PS00794">
    <property type="entry name" value="HPPK"/>
    <property type="match status" value="1"/>
</dbReference>
<keyword evidence="6" id="KW-0547">Nucleotide-binding</keyword>
<evidence type="ECO:0000256" key="12">
    <source>
        <dbReference type="ARBA" id="ARBA00033413"/>
    </source>
</evidence>
<proteinExistence type="inferred from homology"/>
<dbReference type="InterPro" id="IPR000550">
    <property type="entry name" value="Hppk"/>
</dbReference>
<dbReference type="EC" id="2.7.6.3" evidence="3"/>
<evidence type="ECO:0000256" key="5">
    <source>
        <dbReference type="ARBA" id="ARBA00022679"/>
    </source>
</evidence>
<evidence type="ECO:0000313" key="17">
    <source>
        <dbReference type="Proteomes" id="UP000432350"/>
    </source>
</evidence>
<dbReference type="PANTHER" id="PTHR43071">
    <property type="entry name" value="2-AMINO-4-HYDROXY-6-HYDROXYMETHYLDIHYDROPTERIDINE PYROPHOSPHOKINASE"/>
    <property type="match status" value="1"/>
</dbReference>
<evidence type="ECO:0000256" key="4">
    <source>
        <dbReference type="ARBA" id="ARBA00016218"/>
    </source>
</evidence>
<evidence type="ECO:0000256" key="7">
    <source>
        <dbReference type="ARBA" id="ARBA00022777"/>
    </source>
</evidence>
<dbReference type="GO" id="GO:0046654">
    <property type="term" value="P:tetrahydrofolate biosynthetic process"/>
    <property type="evidence" value="ECO:0007669"/>
    <property type="project" value="UniProtKB-UniPathway"/>
</dbReference>